<dbReference type="InterPro" id="IPR000225">
    <property type="entry name" value="Armadillo"/>
</dbReference>
<evidence type="ECO:0000259" key="10">
    <source>
        <dbReference type="PROSITE" id="PS51698"/>
    </source>
</evidence>
<dbReference type="eggNOG" id="ENOG502QPJU">
    <property type="taxonomic scope" value="Eukaryota"/>
</dbReference>
<dbReference type="UniPathway" id="UPA00143"/>
<sequence length="538" mass="58344">MGETGRHKWFSFPHHRSASATSIPQMPQHNNPGETPTEFLCPITGFLMSDPVVVASGQTFERVSVQVCRNLGFAPKLHDGSQPDLSTVIPNLAMKSTILSWCDRNKMKHPRPPDYAYVEGVVRTRMDSVPGHRISKSEILPPLAETSNSNSNSNSNSQSDYESVMGAIRSRSRNSISSTSTTSLPFHQNRPANHSTRIPSSFTSSFPPMSPEEEEIVNKLSSVDTIDHEQGLIQLRKTTRTNESTRISLCTDRILSLLRSLIVSRYNIVQTNAAASLVNLSLEKPNKLKIVRSGFVPLLIDVLKSGSTEAQEHVIGALFSLAVEEENKMVIGVLGAVEPLLHALRSSESERARQDAALALYHLSLIPNNRNRLVRAGAVPVMLSMIRSGESASRILLLLCNLAACSEGKGAMLDGNAVAILVGKLRESGGDGAEEAAARENCVGALLTLSVGNMRFRGLASEVGLEEVLTEIVESESGGARLKEKAVKILQTLRGGDGEFGEGAEVREWNRMLEASGLSRSQFQQGGQNGGFAYSSQF</sequence>
<dbReference type="SUPFAM" id="SSF48371">
    <property type="entry name" value="ARM repeat"/>
    <property type="match status" value="1"/>
</dbReference>
<dbReference type="AlphaFoldDB" id="R0H3C0"/>
<name>R0H3C0_9BRAS</name>
<dbReference type="OrthoDB" id="7537227at2759"/>
<dbReference type="InterPro" id="IPR016024">
    <property type="entry name" value="ARM-type_fold"/>
</dbReference>
<reference evidence="12" key="1">
    <citation type="journal article" date="2013" name="Nat. Genet.">
        <title>The Capsella rubella genome and the genomic consequences of rapid mating system evolution.</title>
        <authorList>
            <person name="Slotte T."/>
            <person name="Hazzouri K.M."/>
            <person name="Agren J.A."/>
            <person name="Koenig D."/>
            <person name="Maumus F."/>
            <person name="Guo Y.L."/>
            <person name="Steige K."/>
            <person name="Platts A.E."/>
            <person name="Escobar J.S."/>
            <person name="Newman L.K."/>
            <person name="Wang W."/>
            <person name="Mandakova T."/>
            <person name="Vello E."/>
            <person name="Smith L.M."/>
            <person name="Henz S.R."/>
            <person name="Steffen J."/>
            <person name="Takuno S."/>
            <person name="Brandvain Y."/>
            <person name="Coop G."/>
            <person name="Andolfatto P."/>
            <person name="Hu T.T."/>
            <person name="Blanchette M."/>
            <person name="Clark R.M."/>
            <person name="Quesneville H."/>
            <person name="Nordborg M."/>
            <person name="Gaut B.S."/>
            <person name="Lysak M.A."/>
            <person name="Jenkins J."/>
            <person name="Grimwood J."/>
            <person name="Chapman J."/>
            <person name="Prochnik S."/>
            <person name="Shu S."/>
            <person name="Rokhsar D."/>
            <person name="Schmutz J."/>
            <person name="Weigel D."/>
            <person name="Wright S.I."/>
        </authorList>
    </citation>
    <scope>NUCLEOTIDE SEQUENCE [LARGE SCALE GENOMIC DNA]</scope>
    <source>
        <strain evidence="12">cv. Monte Gargano</strain>
    </source>
</reference>
<dbReference type="FunFam" id="3.30.40.10:FF:000565">
    <property type="entry name" value="RING-type E3 ubiquitin transferase"/>
    <property type="match status" value="1"/>
</dbReference>
<comment type="catalytic activity">
    <reaction evidence="1">
        <text>S-ubiquitinyl-[E2 ubiquitin-conjugating enzyme]-L-cysteine + [acceptor protein]-L-lysine = [E2 ubiquitin-conjugating enzyme]-L-cysteine + N(6)-ubiquitinyl-[acceptor protein]-L-lysine.</text>
        <dbReference type="EC" id="2.3.2.27"/>
    </reaction>
</comment>
<organism evidence="11 12">
    <name type="scientific">Capsella rubella</name>
    <dbReference type="NCBI Taxonomy" id="81985"/>
    <lineage>
        <taxon>Eukaryota</taxon>
        <taxon>Viridiplantae</taxon>
        <taxon>Streptophyta</taxon>
        <taxon>Embryophyta</taxon>
        <taxon>Tracheophyta</taxon>
        <taxon>Spermatophyta</taxon>
        <taxon>Magnoliopsida</taxon>
        <taxon>eudicotyledons</taxon>
        <taxon>Gunneridae</taxon>
        <taxon>Pentapetalae</taxon>
        <taxon>rosids</taxon>
        <taxon>malvids</taxon>
        <taxon>Brassicales</taxon>
        <taxon>Brassicaceae</taxon>
        <taxon>Camelineae</taxon>
        <taxon>Capsella</taxon>
    </lineage>
</organism>
<dbReference type="EMBL" id="KB870809">
    <property type="protein sequence ID" value="EOA23769.1"/>
    <property type="molecule type" value="Genomic_DNA"/>
</dbReference>
<evidence type="ECO:0000256" key="4">
    <source>
        <dbReference type="ARBA" id="ARBA00012483"/>
    </source>
</evidence>
<dbReference type="KEGG" id="crb:17886834"/>
<keyword evidence="6" id="KW-0677">Repeat</keyword>
<evidence type="ECO:0000256" key="3">
    <source>
        <dbReference type="ARBA" id="ARBA00004906"/>
    </source>
</evidence>
<comment type="function">
    <text evidence="2">Functions as an E3 ubiquitin ligase.</text>
</comment>
<evidence type="ECO:0000256" key="7">
    <source>
        <dbReference type="ARBA" id="ARBA00022786"/>
    </source>
</evidence>
<evidence type="ECO:0000313" key="12">
    <source>
        <dbReference type="Proteomes" id="UP000029121"/>
    </source>
</evidence>
<feature type="compositionally biased region" description="Polar residues" evidence="9">
    <location>
        <begin position="184"/>
        <end position="198"/>
    </location>
</feature>
<evidence type="ECO:0000256" key="1">
    <source>
        <dbReference type="ARBA" id="ARBA00000900"/>
    </source>
</evidence>
<protein>
    <recommendedName>
        <fullName evidence="4">RING-type E3 ubiquitin transferase</fullName>
        <ecNumber evidence="4">2.3.2.27</ecNumber>
    </recommendedName>
</protein>
<accession>R0H3C0</accession>
<dbReference type="Gene3D" id="3.30.40.10">
    <property type="entry name" value="Zinc/RING finger domain, C3HC4 (zinc finger)"/>
    <property type="match status" value="1"/>
</dbReference>
<evidence type="ECO:0000256" key="9">
    <source>
        <dbReference type="SAM" id="MobiDB-lite"/>
    </source>
</evidence>
<evidence type="ECO:0000256" key="5">
    <source>
        <dbReference type="ARBA" id="ARBA00022679"/>
    </source>
</evidence>
<dbReference type="FunFam" id="1.25.10.10:FF:000578">
    <property type="entry name" value="RING-type E3 ubiquitin transferase"/>
    <property type="match status" value="1"/>
</dbReference>
<feature type="repeat" description="ARM" evidence="8">
    <location>
        <begin position="335"/>
        <end position="378"/>
    </location>
</feature>
<keyword evidence="12" id="KW-1185">Reference proteome</keyword>
<dbReference type="InterPro" id="IPR013083">
    <property type="entry name" value="Znf_RING/FYVE/PHD"/>
</dbReference>
<dbReference type="InterPro" id="IPR011989">
    <property type="entry name" value="ARM-like"/>
</dbReference>
<dbReference type="Gene3D" id="1.25.10.10">
    <property type="entry name" value="Leucine-rich Repeat Variant"/>
    <property type="match status" value="1"/>
</dbReference>
<dbReference type="InterPro" id="IPR003613">
    <property type="entry name" value="Ubox_domain"/>
</dbReference>
<dbReference type="InterPro" id="IPR058678">
    <property type="entry name" value="ARM_PUB"/>
</dbReference>
<dbReference type="SUPFAM" id="SSF57850">
    <property type="entry name" value="RING/U-box"/>
    <property type="match status" value="1"/>
</dbReference>
<dbReference type="PANTHER" id="PTHR23315">
    <property type="entry name" value="U BOX DOMAIN-CONTAINING"/>
    <property type="match status" value="1"/>
</dbReference>
<dbReference type="GO" id="GO:0016567">
    <property type="term" value="P:protein ubiquitination"/>
    <property type="evidence" value="ECO:0007669"/>
    <property type="project" value="UniProtKB-UniPathway"/>
</dbReference>
<evidence type="ECO:0000256" key="8">
    <source>
        <dbReference type="PROSITE-ProRule" id="PRU00259"/>
    </source>
</evidence>
<dbReference type="SMART" id="SM00185">
    <property type="entry name" value="ARM"/>
    <property type="match status" value="5"/>
</dbReference>
<evidence type="ECO:0000256" key="6">
    <source>
        <dbReference type="ARBA" id="ARBA00022737"/>
    </source>
</evidence>
<dbReference type="GO" id="GO:0061630">
    <property type="term" value="F:ubiquitin protein ligase activity"/>
    <property type="evidence" value="ECO:0007669"/>
    <property type="project" value="UniProtKB-EC"/>
</dbReference>
<evidence type="ECO:0000256" key="2">
    <source>
        <dbReference type="ARBA" id="ARBA00003861"/>
    </source>
</evidence>
<dbReference type="Pfam" id="PF25598">
    <property type="entry name" value="ARM_PUB"/>
    <property type="match status" value="1"/>
</dbReference>
<dbReference type="PANTHER" id="PTHR23315:SF283">
    <property type="entry name" value="U-BOX DOMAIN-CONTAINING PROTEIN 39"/>
    <property type="match status" value="1"/>
</dbReference>
<keyword evidence="5" id="KW-0808">Transferase</keyword>
<evidence type="ECO:0000313" key="11">
    <source>
        <dbReference type="EMBL" id="EOA23769.1"/>
    </source>
</evidence>
<gene>
    <name evidence="11" type="ORF">CARUB_v10016981mg</name>
</gene>
<dbReference type="EC" id="2.3.2.27" evidence="4"/>
<dbReference type="SMART" id="SM00504">
    <property type="entry name" value="Ubox"/>
    <property type="match status" value="1"/>
</dbReference>
<proteinExistence type="predicted"/>
<feature type="compositionally biased region" description="Low complexity" evidence="9">
    <location>
        <begin position="173"/>
        <end position="183"/>
    </location>
</feature>
<dbReference type="PROSITE" id="PS50176">
    <property type="entry name" value="ARM_REPEAT"/>
    <property type="match status" value="1"/>
</dbReference>
<dbReference type="Proteomes" id="UP000029121">
    <property type="component" value="Unassembled WGS sequence"/>
</dbReference>
<keyword evidence="7" id="KW-0833">Ubl conjugation pathway</keyword>
<feature type="region of interest" description="Disordered" evidence="9">
    <location>
        <begin position="132"/>
        <end position="210"/>
    </location>
</feature>
<dbReference type="STRING" id="81985.R0H3C0"/>
<feature type="compositionally biased region" description="Low complexity" evidence="9">
    <location>
        <begin position="147"/>
        <end position="157"/>
    </location>
</feature>
<feature type="domain" description="U-box" evidence="10">
    <location>
        <begin position="34"/>
        <end position="108"/>
    </location>
</feature>
<dbReference type="PROSITE" id="PS51698">
    <property type="entry name" value="U_BOX"/>
    <property type="match status" value="1"/>
</dbReference>
<comment type="pathway">
    <text evidence="3">Protein modification; protein ubiquitination.</text>
</comment>
<dbReference type="Pfam" id="PF04564">
    <property type="entry name" value="U-box"/>
    <property type="match status" value="1"/>
</dbReference>